<dbReference type="CDD" id="cd02970">
    <property type="entry name" value="PRX_like2"/>
    <property type="match status" value="1"/>
</dbReference>
<dbReference type="InterPro" id="IPR032801">
    <property type="entry name" value="PXL2A/B/C"/>
</dbReference>
<keyword evidence="3" id="KW-1185">Reference proteome</keyword>
<dbReference type="PANTHER" id="PTHR28630:SF3">
    <property type="entry name" value="PEROXIREDOXIN-LIKE 2C"/>
    <property type="match status" value="1"/>
</dbReference>
<evidence type="ECO:0000313" key="3">
    <source>
        <dbReference type="Proteomes" id="UP001160390"/>
    </source>
</evidence>
<evidence type="ECO:0000256" key="1">
    <source>
        <dbReference type="SAM" id="MobiDB-lite"/>
    </source>
</evidence>
<dbReference type="PANTHER" id="PTHR28630">
    <property type="match status" value="1"/>
</dbReference>
<dbReference type="Gene3D" id="3.40.30.10">
    <property type="entry name" value="Glutaredoxin"/>
    <property type="match status" value="1"/>
</dbReference>
<gene>
    <name evidence="2" type="ORF">CCHLO57077_00007009</name>
</gene>
<sequence length="221" mass="23691">MTGVPDTAKPSPAAVNDTPPSAEDLKAIENFVVYDNKEQPHPFKSLYAGPGTASRVLVIFIRHFFCGACKNYVKFLSESAGPEKLKPIDTSIVFIGCGDASLIDGYVEDTGCPHPVYSNPGVDLFDALGMVKTMNPGNPKDYVPESQVRLAVGGLSNAFGKWMGGAAVTKGGSIAQQGAELLFEGEGDKRRVTWCHRMRDGKDHTDKDDILKVIGVGGYSH</sequence>
<dbReference type="InterPro" id="IPR036249">
    <property type="entry name" value="Thioredoxin-like_sf"/>
</dbReference>
<organism evidence="2 3">
    <name type="scientific">Clonostachys chloroleuca</name>
    <dbReference type="NCBI Taxonomy" id="1926264"/>
    <lineage>
        <taxon>Eukaryota</taxon>
        <taxon>Fungi</taxon>
        <taxon>Dikarya</taxon>
        <taxon>Ascomycota</taxon>
        <taxon>Pezizomycotina</taxon>
        <taxon>Sordariomycetes</taxon>
        <taxon>Hypocreomycetidae</taxon>
        <taxon>Hypocreales</taxon>
        <taxon>Bionectriaceae</taxon>
        <taxon>Clonostachys</taxon>
    </lineage>
</organism>
<dbReference type="Pfam" id="PF13911">
    <property type="entry name" value="AhpC-TSA_2"/>
    <property type="match status" value="1"/>
</dbReference>
<evidence type="ECO:0000313" key="2">
    <source>
        <dbReference type="EMBL" id="CAI6100981.1"/>
    </source>
</evidence>
<dbReference type="EMBL" id="CABFNP030001353">
    <property type="protein sequence ID" value="CAI6100981.1"/>
    <property type="molecule type" value="Genomic_DNA"/>
</dbReference>
<evidence type="ECO:0008006" key="4">
    <source>
        <dbReference type="Google" id="ProtNLM"/>
    </source>
</evidence>
<feature type="region of interest" description="Disordered" evidence="1">
    <location>
        <begin position="1"/>
        <end position="20"/>
    </location>
</feature>
<proteinExistence type="predicted"/>
<dbReference type="Proteomes" id="UP001160390">
    <property type="component" value="Unassembled WGS sequence"/>
</dbReference>
<reference evidence="2" key="1">
    <citation type="submission" date="2023-01" db="EMBL/GenBank/DDBJ databases">
        <authorList>
            <person name="Piombo E."/>
        </authorList>
    </citation>
    <scope>NUCLEOTIDE SEQUENCE</scope>
</reference>
<protein>
    <recommendedName>
        <fullName evidence="4">Thioredoxin-like protein AAED1</fullName>
    </recommendedName>
</protein>
<dbReference type="SUPFAM" id="SSF52833">
    <property type="entry name" value="Thioredoxin-like"/>
    <property type="match status" value="1"/>
</dbReference>
<dbReference type="AlphaFoldDB" id="A0AA35QF81"/>
<accession>A0AA35QF81</accession>
<name>A0AA35QF81_9HYPO</name>
<comment type="caution">
    <text evidence="2">The sequence shown here is derived from an EMBL/GenBank/DDBJ whole genome shotgun (WGS) entry which is preliminary data.</text>
</comment>